<dbReference type="EMBL" id="LS398110">
    <property type="protein sequence ID" value="SPP97585.1"/>
    <property type="molecule type" value="Genomic_DNA"/>
</dbReference>
<dbReference type="AlphaFoldDB" id="A0A2U3Q826"/>
<evidence type="ECO:0000313" key="2">
    <source>
        <dbReference type="EMBL" id="SPP97585.1"/>
    </source>
</evidence>
<protein>
    <submittedName>
        <fullName evidence="2">Uncharacterized protein</fullName>
    </submittedName>
</protein>
<evidence type="ECO:0000256" key="1">
    <source>
        <dbReference type="SAM" id="MobiDB-lite"/>
    </source>
</evidence>
<organism evidence="2 3">
    <name type="scientific">Bradyrhizobium vignae</name>
    <dbReference type="NCBI Taxonomy" id="1549949"/>
    <lineage>
        <taxon>Bacteria</taxon>
        <taxon>Pseudomonadati</taxon>
        <taxon>Pseudomonadota</taxon>
        <taxon>Alphaproteobacteria</taxon>
        <taxon>Hyphomicrobiales</taxon>
        <taxon>Nitrobacteraceae</taxon>
        <taxon>Bradyrhizobium</taxon>
    </lineage>
</organism>
<gene>
    <name evidence="2" type="ORF">BRAD3257_6694</name>
</gene>
<name>A0A2U3Q826_9BRAD</name>
<feature type="compositionally biased region" description="Polar residues" evidence="1">
    <location>
        <begin position="148"/>
        <end position="158"/>
    </location>
</feature>
<dbReference type="KEGG" id="bvz:BRAD3257_6694"/>
<accession>A0A2U3Q826</accession>
<dbReference type="Proteomes" id="UP000246085">
    <property type="component" value="Chromosome BRAD3257"/>
</dbReference>
<feature type="region of interest" description="Disordered" evidence="1">
    <location>
        <begin position="138"/>
        <end position="189"/>
    </location>
</feature>
<reference evidence="2 3" key="1">
    <citation type="submission" date="2018-03" db="EMBL/GenBank/DDBJ databases">
        <authorList>
            <person name="Gully D."/>
        </authorList>
    </citation>
    <scope>NUCLEOTIDE SEQUENCE [LARGE SCALE GENOMIC DNA]</scope>
    <source>
        <strain evidence="2">ORS3257</strain>
    </source>
</reference>
<proteinExistence type="predicted"/>
<sequence>MGRGLTRRHAQPRWLSTVLIGSALIVSSSDACRAQCVEFSDRASQLELDTFVKSPSSLLERLRNDKEKLRYRLSALIATNPSVLPSVQTLISASASSDRSAIGAALRIAEERCTSTKPDAARKIRDFAQRIGDLNVQSGYSAAGEDNSGPQQAQSQSKGLARPPRGGALLDGEWKTKLADPFKPVPLPN</sequence>
<evidence type="ECO:0000313" key="3">
    <source>
        <dbReference type="Proteomes" id="UP000246085"/>
    </source>
</evidence>